<evidence type="ECO:0008006" key="5">
    <source>
        <dbReference type="Google" id="ProtNLM"/>
    </source>
</evidence>
<proteinExistence type="predicted"/>
<evidence type="ECO:0000313" key="4">
    <source>
        <dbReference type="Proteomes" id="UP000182654"/>
    </source>
</evidence>
<name>A0A1H0KRX6_9PSED</name>
<dbReference type="RefSeq" id="WP_071491801.1">
    <property type="nucleotide sequence ID" value="NZ_LT629708.1"/>
</dbReference>
<dbReference type="EMBL" id="MDGK01000058">
    <property type="protein sequence ID" value="OIN05004.1"/>
    <property type="molecule type" value="Genomic_DNA"/>
</dbReference>
<accession>A0A1H0KRX6</accession>
<reference evidence="1 3" key="1">
    <citation type="submission" date="2016-08" db="EMBL/GenBank/DDBJ databases">
        <title>Draft genome sequence of the type strain of Pseudomonas extremorientalis LMG 19695T isolated from drinking water reservoir.</title>
        <authorList>
            <person name="Tambong J.T."/>
        </authorList>
    </citation>
    <scope>NUCLEOTIDE SEQUENCE [LARGE SCALE GENOMIC DNA]</scope>
    <source>
        <strain evidence="1 3">LMG 19695</strain>
    </source>
</reference>
<reference evidence="2 4" key="2">
    <citation type="submission" date="2016-10" db="EMBL/GenBank/DDBJ databases">
        <authorList>
            <person name="Varghese N."/>
            <person name="Submissions S."/>
        </authorList>
    </citation>
    <scope>NUCLEOTIDE SEQUENCE [LARGE SCALE GENOMIC DNA]</scope>
    <source>
        <strain evidence="2 4">BS2774</strain>
    </source>
</reference>
<protein>
    <recommendedName>
        <fullName evidence="5">DUF4177 domain-containing protein</fullName>
    </recommendedName>
</protein>
<dbReference type="AlphaFoldDB" id="A0A1H0KRX6"/>
<keyword evidence="4" id="KW-1185">Reference proteome</keyword>
<sequence>MSFEGIVQIENKDTTAEVNQQLTQGWELLAITPSNDGLVYTIGRRATKKTSSEILRDSGL</sequence>
<evidence type="ECO:0000313" key="2">
    <source>
        <dbReference type="EMBL" id="SDO58708.1"/>
    </source>
</evidence>
<dbReference type="Proteomes" id="UP000181686">
    <property type="component" value="Unassembled WGS sequence"/>
</dbReference>
<gene>
    <name evidence="1" type="ORF">BFN10_24120</name>
    <name evidence="2" type="ORF">SAMN04490184_0925</name>
</gene>
<organism evidence="1 3">
    <name type="scientific">Pseudomonas extremorientalis</name>
    <dbReference type="NCBI Taxonomy" id="169669"/>
    <lineage>
        <taxon>Bacteria</taxon>
        <taxon>Pseudomonadati</taxon>
        <taxon>Pseudomonadota</taxon>
        <taxon>Gammaproteobacteria</taxon>
        <taxon>Pseudomonadales</taxon>
        <taxon>Pseudomonadaceae</taxon>
        <taxon>Pseudomonas</taxon>
    </lineage>
</organism>
<evidence type="ECO:0000313" key="1">
    <source>
        <dbReference type="EMBL" id="OIN05004.1"/>
    </source>
</evidence>
<evidence type="ECO:0000313" key="3">
    <source>
        <dbReference type="Proteomes" id="UP000181686"/>
    </source>
</evidence>
<dbReference type="EMBL" id="LT629708">
    <property type="protein sequence ID" value="SDO58708.1"/>
    <property type="molecule type" value="Genomic_DNA"/>
</dbReference>
<dbReference type="Proteomes" id="UP000182654">
    <property type="component" value="Chromosome I"/>
</dbReference>